<dbReference type="InterPro" id="IPR006901">
    <property type="entry name" value="TrmK"/>
</dbReference>
<dbReference type="PIRSF" id="PIRSF018637">
    <property type="entry name" value="TrmK"/>
    <property type="match status" value="1"/>
</dbReference>
<dbReference type="GO" id="GO:0160105">
    <property type="term" value="F:tRNA (adenine(22)-N1)-methyltransferase activity"/>
    <property type="evidence" value="ECO:0007669"/>
    <property type="project" value="InterPro"/>
</dbReference>
<dbReference type="Pfam" id="PF12847">
    <property type="entry name" value="Methyltransf_18"/>
    <property type="match status" value="1"/>
</dbReference>
<dbReference type="OrthoDB" id="5881184at2"/>
<accession>A0A0M6WTV6</accession>
<dbReference type="RefSeq" id="WP_021922376.1">
    <property type="nucleotide sequence ID" value="NZ_CVRS01000084.1"/>
</dbReference>
<dbReference type="PANTHER" id="PTHR38451">
    <property type="entry name" value="TRNA (ADENINE(22)-N(1))-METHYLTRANSFERASE"/>
    <property type="match status" value="1"/>
</dbReference>
<sequence length="237" mass="26491">MVKISNRLMTAAALVTQGYTLADVGTDHGYIPIYLLQQKKIPAAIAMDINEGPLERAKEHIALYGLQAYIQTRLSDGVAALKPGEVEAVLIAGMGGGLVMHILKNGEKVCQSAKELILQPQSEIENVREFLREEGYAILAEDMVLEDGKFYPMMKVQYQGENAQKASEVLKLSDLYGGLLLQNRHPVLKTFLEKEKLIYTGIKENLEKQPASEKIRTRLAEVQDTLHYNELALQFYV</sequence>
<dbReference type="SUPFAM" id="SSF53335">
    <property type="entry name" value="S-adenosyl-L-methionine-dependent methyltransferases"/>
    <property type="match status" value="1"/>
</dbReference>
<evidence type="ECO:0008006" key="3">
    <source>
        <dbReference type="Google" id="ProtNLM"/>
    </source>
</evidence>
<dbReference type="InterPro" id="IPR029063">
    <property type="entry name" value="SAM-dependent_MTases_sf"/>
</dbReference>
<keyword evidence="2" id="KW-1185">Reference proteome</keyword>
<dbReference type="EMBL" id="CVRS01000084">
    <property type="protein sequence ID" value="CRL40664.1"/>
    <property type="molecule type" value="Genomic_DNA"/>
</dbReference>
<proteinExistence type="predicted"/>
<dbReference type="Gene3D" id="3.40.50.150">
    <property type="entry name" value="Vaccinia Virus protein VP39"/>
    <property type="match status" value="1"/>
</dbReference>
<dbReference type="Proteomes" id="UP000049828">
    <property type="component" value="Unassembled WGS sequence"/>
</dbReference>
<dbReference type="PANTHER" id="PTHR38451:SF1">
    <property type="entry name" value="TRNA (ADENINE(22)-N(1))-METHYLTRANSFERASE"/>
    <property type="match status" value="1"/>
</dbReference>
<dbReference type="STRING" id="360807.ERS852392_00958"/>
<evidence type="ECO:0000313" key="2">
    <source>
        <dbReference type="Proteomes" id="UP000049828"/>
    </source>
</evidence>
<organism evidence="1 2">
    <name type="scientific">Roseburia inulinivorans</name>
    <dbReference type="NCBI Taxonomy" id="360807"/>
    <lineage>
        <taxon>Bacteria</taxon>
        <taxon>Bacillati</taxon>
        <taxon>Bacillota</taxon>
        <taxon>Clostridia</taxon>
        <taxon>Lachnospirales</taxon>
        <taxon>Lachnospiraceae</taxon>
        <taxon>Roseburia</taxon>
    </lineage>
</organism>
<evidence type="ECO:0000313" key="1">
    <source>
        <dbReference type="EMBL" id="CRL40664.1"/>
    </source>
</evidence>
<dbReference type="AlphaFoldDB" id="A0A0M6WTV6"/>
<name>A0A0M6WTV6_9FIRM</name>
<gene>
    <name evidence="1" type="ORF">RIL183_27051</name>
</gene>
<protein>
    <recommendedName>
        <fullName evidence="3">SAM-dependent methyltransferase</fullName>
    </recommendedName>
</protein>
<reference evidence="2" key="1">
    <citation type="submission" date="2015-05" db="EMBL/GenBank/DDBJ databases">
        <authorList>
            <consortium name="Pathogen Informatics"/>
        </authorList>
    </citation>
    <scope>NUCLEOTIDE SEQUENCE [LARGE SCALE GENOMIC DNA]</scope>
    <source>
        <strain evidence="2">L1-83</strain>
    </source>
</reference>